<keyword evidence="3" id="KW-1185">Reference proteome</keyword>
<reference evidence="2" key="1">
    <citation type="submission" date="2015-09" db="EMBL/GenBank/DDBJ databases">
        <title>Trachymyrmex zeteki WGS genome.</title>
        <authorList>
            <person name="Nygaard S."/>
            <person name="Hu H."/>
            <person name="Boomsma J."/>
            <person name="Zhang G."/>
        </authorList>
    </citation>
    <scope>NUCLEOTIDE SEQUENCE [LARGE SCALE GENOMIC DNA]</scope>
    <source>
        <strain evidence="2">Tzet28-1</strain>
        <tissue evidence="2">Whole body</tissue>
    </source>
</reference>
<evidence type="ECO:0000256" key="1">
    <source>
        <dbReference type="SAM" id="MobiDB-lite"/>
    </source>
</evidence>
<name>A0A151WHL1_9HYME</name>
<proteinExistence type="predicted"/>
<feature type="region of interest" description="Disordered" evidence="1">
    <location>
        <begin position="1"/>
        <end position="20"/>
    </location>
</feature>
<sequence length="176" mass="20520">MRASPRSTPTSDSLRQVLTPNPYSSSTHLSTLPLILTHMHLLYKVSVYLRATKRKVPPPSSDEEIEKRHVKRARSTPLFVAGILNAFRLFETNYKLRNPALTPTLTYVCIYMSVLCTNMETVARTLERLHHNSDILTIILSPMWSVFREVIMSHSCQRFMWLYFYTLCERYSEFSN</sequence>
<organism evidence="2 3">
    <name type="scientific">Mycetomoellerius zeteki</name>
    <dbReference type="NCBI Taxonomy" id="64791"/>
    <lineage>
        <taxon>Eukaryota</taxon>
        <taxon>Metazoa</taxon>
        <taxon>Ecdysozoa</taxon>
        <taxon>Arthropoda</taxon>
        <taxon>Hexapoda</taxon>
        <taxon>Insecta</taxon>
        <taxon>Pterygota</taxon>
        <taxon>Neoptera</taxon>
        <taxon>Endopterygota</taxon>
        <taxon>Hymenoptera</taxon>
        <taxon>Apocrita</taxon>
        <taxon>Aculeata</taxon>
        <taxon>Formicoidea</taxon>
        <taxon>Formicidae</taxon>
        <taxon>Myrmicinae</taxon>
        <taxon>Mycetomoellerius</taxon>
    </lineage>
</organism>
<accession>A0A151WHL1</accession>
<gene>
    <name evidence="2" type="ORF">ALC60_13659</name>
</gene>
<evidence type="ECO:0000313" key="3">
    <source>
        <dbReference type="Proteomes" id="UP000075809"/>
    </source>
</evidence>
<protein>
    <submittedName>
        <fullName evidence="2">Uncharacterized protein</fullName>
    </submittedName>
</protein>
<evidence type="ECO:0000313" key="2">
    <source>
        <dbReference type="EMBL" id="KYQ47326.1"/>
    </source>
</evidence>
<dbReference type="AlphaFoldDB" id="A0A151WHL1"/>
<dbReference type="Proteomes" id="UP000075809">
    <property type="component" value="Unassembled WGS sequence"/>
</dbReference>
<dbReference type="EMBL" id="KQ983114">
    <property type="protein sequence ID" value="KYQ47326.1"/>
    <property type="molecule type" value="Genomic_DNA"/>
</dbReference>